<evidence type="ECO:0000256" key="5">
    <source>
        <dbReference type="ARBA" id="ARBA00047503"/>
    </source>
</evidence>
<dbReference type="InterPro" id="IPR051199">
    <property type="entry name" value="LPS_LOS_Heptosyltrfase"/>
</dbReference>
<evidence type="ECO:0000313" key="6">
    <source>
        <dbReference type="EMBL" id="SVB41932.1"/>
    </source>
</evidence>
<gene>
    <name evidence="6" type="ORF">METZ01_LOCUS194786</name>
</gene>
<dbReference type="Pfam" id="PF01075">
    <property type="entry name" value="Glyco_transf_9"/>
    <property type="match status" value="1"/>
</dbReference>
<comment type="similarity">
    <text evidence="3">Belongs to the glycosyltransferase 9 family.</text>
</comment>
<reference evidence="6" key="1">
    <citation type="submission" date="2018-05" db="EMBL/GenBank/DDBJ databases">
        <authorList>
            <person name="Lanie J.A."/>
            <person name="Ng W.-L."/>
            <person name="Kazmierczak K.M."/>
            <person name="Andrzejewski T.M."/>
            <person name="Davidsen T.M."/>
            <person name="Wayne K.J."/>
            <person name="Tettelin H."/>
            <person name="Glass J.I."/>
            <person name="Rusch D."/>
            <person name="Podicherti R."/>
            <person name="Tsui H.-C.T."/>
            <person name="Winkler M.E."/>
        </authorList>
    </citation>
    <scope>NUCLEOTIDE SEQUENCE</scope>
</reference>
<keyword evidence="2" id="KW-0808">Transferase</keyword>
<dbReference type="GO" id="GO:0009244">
    <property type="term" value="P:lipopolysaccharide core region biosynthetic process"/>
    <property type="evidence" value="ECO:0007669"/>
    <property type="project" value="TreeGrafter"/>
</dbReference>
<name>A0A382DV04_9ZZZZ</name>
<dbReference type="GO" id="GO:0005829">
    <property type="term" value="C:cytosol"/>
    <property type="evidence" value="ECO:0007669"/>
    <property type="project" value="TreeGrafter"/>
</dbReference>
<protein>
    <recommendedName>
        <fullName evidence="4">lipopolysaccharide heptosyltransferase II</fullName>
        <ecNumber evidence="4">2.4.99.24</ecNumber>
    </recommendedName>
</protein>
<dbReference type="InterPro" id="IPR011910">
    <property type="entry name" value="RfaF"/>
</dbReference>
<dbReference type="CDD" id="cd03789">
    <property type="entry name" value="GT9_LPS_heptosyltransferase"/>
    <property type="match status" value="1"/>
</dbReference>
<dbReference type="EMBL" id="UINC01041111">
    <property type="protein sequence ID" value="SVB41932.1"/>
    <property type="molecule type" value="Genomic_DNA"/>
</dbReference>
<accession>A0A382DV04</accession>
<evidence type="ECO:0000256" key="1">
    <source>
        <dbReference type="ARBA" id="ARBA00022676"/>
    </source>
</evidence>
<sequence>MVVRTDGLGDVLLSTPVLSVLREQFPNCYLGLLVSPYTREVVEGHPALDAVFSDEMEKKHRGFKGLMLLAREIKSHRFDTVIVLHPTLRLALLGKLAGIPVRIGSGYRAYSLLFNRRVFEHRKDVVRHEVAYNLNLVSTLGVPCEKAMPKVLITEDEKEAIRARLNNQESRSGTPLIVLHPGSGGSARDWPGAYFAELADLLAAESMGRVVITGGLHETGLVRSITEEMKSTAVNLAGETTIKEMAALLAVSKLCVANSTGPMHLSAAVGTPTVALFCPITPCSPTRWGPYGEGHIVLKPEVPACPKCVEKACLYYDCMTRISVESVFQAVKEILQPVNEI</sequence>
<evidence type="ECO:0000256" key="3">
    <source>
        <dbReference type="ARBA" id="ARBA00043995"/>
    </source>
</evidence>
<dbReference type="AlphaFoldDB" id="A0A382DV04"/>
<dbReference type="PANTHER" id="PTHR30160">
    <property type="entry name" value="TETRAACYLDISACCHARIDE 4'-KINASE-RELATED"/>
    <property type="match status" value="1"/>
</dbReference>
<proteinExistence type="inferred from homology"/>
<dbReference type="GO" id="GO:0008713">
    <property type="term" value="F:ADP-heptose-lipopolysaccharide heptosyltransferase activity"/>
    <property type="evidence" value="ECO:0007669"/>
    <property type="project" value="UniProtKB-EC"/>
</dbReference>
<comment type="catalytic activity">
    <reaction evidence="5">
        <text>an L-alpha-D-Hep-(1-&gt;5)-[alpha-Kdo-(2-&gt;4)]-alpha-Kdo-(2-&gt;6)-lipid A + ADP-L-glycero-beta-D-manno-heptose = an L-alpha-D-Hep-(1-&gt;3)-L-alpha-D-Hep-(1-&gt;5)-[alpha-Kdo-(2-&gt;4)]-alpha-Kdo-(2-&gt;6)-lipid A + ADP + H(+)</text>
        <dbReference type="Rhea" id="RHEA:74071"/>
        <dbReference type="ChEBI" id="CHEBI:15378"/>
        <dbReference type="ChEBI" id="CHEBI:61506"/>
        <dbReference type="ChEBI" id="CHEBI:193068"/>
        <dbReference type="ChEBI" id="CHEBI:193069"/>
        <dbReference type="ChEBI" id="CHEBI:456216"/>
        <dbReference type="EC" id="2.4.99.24"/>
    </reaction>
</comment>
<dbReference type="InterPro" id="IPR002201">
    <property type="entry name" value="Glyco_trans_9"/>
</dbReference>
<keyword evidence="1" id="KW-0328">Glycosyltransferase</keyword>
<organism evidence="6">
    <name type="scientific">marine metagenome</name>
    <dbReference type="NCBI Taxonomy" id="408172"/>
    <lineage>
        <taxon>unclassified sequences</taxon>
        <taxon>metagenomes</taxon>
        <taxon>ecological metagenomes</taxon>
    </lineage>
</organism>
<evidence type="ECO:0000256" key="2">
    <source>
        <dbReference type="ARBA" id="ARBA00022679"/>
    </source>
</evidence>
<dbReference type="NCBIfam" id="TIGR02195">
    <property type="entry name" value="heptsyl_trn_II"/>
    <property type="match status" value="1"/>
</dbReference>
<dbReference type="Gene3D" id="3.40.50.2000">
    <property type="entry name" value="Glycogen Phosphorylase B"/>
    <property type="match status" value="2"/>
</dbReference>
<evidence type="ECO:0000256" key="4">
    <source>
        <dbReference type="ARBA" id="ARBA00044042"/>
    </source>
</evidence>
<dbReference type="EC" id="2.4.99.24" evidence="4"/>
<dbReference type="SUPFAM" id="SSF53756">
    <property type="entry name" value="UDP-Glycosyltransferase/glycogen phosphorylase"/>
    <property type="match status" value="1"/>
</dbReference>